<dbReference type="NCBIfam" id="TIGR01383">
    <property type="entry name" value="not_thiJ"/>
    <property type="match status" value="1"/>
</dbReference>
<dbReference type="SUPFAM" id="SSF52317">
    <property type="entry name" value="Class I glutamine amidotransferase-like"/>
    <property type="match status" value="1"/>
</dbReference>
<organism evidence="2">
    <name type="scientific">bioreactor metagenome</name>
    <dbReference type="NCBI Taxonomy" id="1076179"/>
    <lineage>
        <taxon>unclassified sequences</taxon>
        <taxon>metagenomes</taxon>
        <taxon>ecological metagenomes</taxon>
    </lineage>
</organism>
<dbReference type="GO" id="GO:0005737">
    <property type="term" value="C:cytoplasm"/>
    <property type="evidence" value="ECO:0007669"/>
    <property type="project" value="TreeGrafter"/>
</dbReference>
<proteinExistence type="predicted"/>
<keyword evidence="2" id="KW-0378">Hydrolase</keyword>
<protein>
    <submittedName>
        <fullName evidence="2">Protein/nucleic acid deglycase 3</fullName>
        <ecNumber evidence="2">3.1.2.-</ecNumber>
    </submittedName>
</protein>
<dbReference type="InterPro" id="IPR002818">
    <property type="entry name" value="DJ-1/PfpI"/>
</dbReference>
<name>A0A645ES31_9ZZZZ</name>
<dbReference type="CDD" id="cd03135">
    <property type="entry name" value="GATase1_DJ-1"/>
    <property type="match status" value="1"/>
</dbReference>
<evidence type="ECO:0000313" key="2">
    <source>
        <dbReference type="EMBL" id="MPN04210.1"/>
    </source>
</evidence>
<dbReference type="EC" id="3.1.2.-" evidence="2"/>
<dbReference type="InterPro" id="IPR006287">
    <property type="entry name" value="DJ-1"/>
</dbReference>
<dbReference type="Pfam" id="PF01965">
    <property type="entry name" value="DJ-1_PfpI"/>
    <property type="match status" value="1"/>
</dbReference>
<sequence>MVPSVLVILADGFEEIEAICPIDLLRRSGAKVTVAGLAALEVRGSHAVVVKADTLLGDCSDMSFDCVVLPGGGQGSEHLAASFEVLETVIKTAQKGVVAAICAAPAVVLGKTGLLDGKRVTGYPGTETRCPSLKLSDEKVITDGNLITAQAAGSAIAFSLAIIAKLFNQETADKIAQQVKY</sequence>
<gene>
    <name evidence="2" type="primary">yajL_13</name>
    <name evidence="2" type="ORF">SDC9_151446</name>
</gene>
<evidence type="ECO:0000259" key="1">
    <source>
        <dbReference type="Pfam" id="PF01965"/>
    </source>
</evidence>
<comment type="caution">
    <text evidence="2">The sequence shown here is derived from an EMBL/GenBank/DDBJ whole genome shotgun (WGS) entry which is preliminary data.</text>
</comment>
<dbReference type="GO" id="GO:0016787">
    <property type="term" value="F:hydrolase activity"/>
    <property type="evidence" value="ECO:0007669"/>
    <property type="project" value="UniProtKB-KW"/>
</dbReference>
<dbReference type="PANTHER" id="PTHR48094">
    <property type="entry name" value="PROTEIN/NUCLEIC ACID DEGLYCASE DJ-1-RELATED"/>
    <property type="match status" value="1"/>
</dbReference>
<dbReference type="PANTHER" id="PTHR48094:SF12">
    <property type="entry name" value="PARKINSON DISEASE PROTEIN 7 HOMOLOG"/>
    <property type="match status" value="1"/>
</dbReference>
<dbReference type="InterPro" id="IPR050325">
    <property type="entry name" value="Prot/Nucl_acid_deglycase"/>
</dbReference>
<dbReference type="Gene3D" id="3.40.50.880">
    <property type="match status" value="1"/>
</dbReference>
<feature type="domain" description="DJ-1/PfpI" evidence="1">
    <location>
        <begin position="4"/>
        <end position="164"/>
    </location>
</feature>
<dbReference type="InterPro" id="IPR029062">
    <property type="entry name" value="Class_I_gatase-like"/>
</dbReference>
<accession>A0A645ES31</accession>
<dbReference type="AlphaFoldDB" id="A0A645ES31"/>
<reference evidence="2" key="1">
    <citation type="submission" date="2019-08" db="EMBL/GenBank/DDBJ databases">
        <authorList>
            <person name="Kucharzyk K."/>
            <person name="Murdoch R.W."/>
            <person name="Higgins S."/>
            <person name="Loffler F."/>
        </authorList>
    </citation>
    <scope>NUCLEOTIDE SEQUENCE</scope>
</reference>
<dbReference type="EMBL" id="VSSQ01050140">
    <property type="protein sequence ID" value="MPN04210.1"/>
    <property type="molecule type" value="Genomic_DNA"/>
</dbReference>